<evidence type="ECO:0000256" key="2">
    <source>
        <dbReference type="ARBA" id="ARBA00023002"/>
    </source>
</evidence>
<sequence>MSISSFKIANKLITGEGATSCIPSELARLKINNPLIITDKILIEVGTVKKITNLLKGIPYGIFDGVLPEPEFSLAKECTETFINGGYDGLIAIGGGSAIDIAKAVSAFSKYEGNVENLVGTDLVPAKGAPIIAVPTTAGTGSEVTNISILSDSKTQLKKGVVSDFILPDTAIVSPEMTMSMPPSVTAASGIDALVHAIEAYISVNRSPITDALALHAMKLISVNLPKAYCNPNHIKARENMATASLMAGMAFGNAGVGAVHALAYPLGGRYHIPHGVSNALLLPYVMEWNKASCVERFRDIAEALGHDTRQLSDMEAADIAVKGMKKLCEIVRIPDGLRSFQIPEEDLEEMAEDASQIDRLLKNNPRVLTKQDIFAIYKEAY</sequence>
<organism evidence="5 6">
    <name type="scientific">Siminovitchia thermophila</name>
    <dbReference type="NCBI Taxonomy" id="1245522"/>
    <lineage>
        <taxon>Bacteria</taxon>
        <taxon>Bacillati</taxon>
        <taxon>Bacillota</taxon>
        <taxon>Bacilli</taxon>
        <taxon>Bacillales</taxon>
        <taxon>Bacillaceae</taxon>
        <taxon>Siminovitchia</taxon>
    </lineage>
</organism>
<feature type="domain" description="Fe-containing alcohol dehydrogenase-like C-terminal" evidence="4">
    <location>
        <begin position="186"/>
        <end position="382"/>
    </location>
</feature>
<evidence type="ECO:0000313" key="5">
    <source>
        <dbReference type="EMBL" id="MBM7713215.1"/>
    </source>
</evidence>
<dbReference type="RefSeq" id="WP_205177917.1">
    <property type="nucleotide sequence ID" value="NZ_JAFBFH010000001.1"/>
</dbReference>
<keyword evidence="2" id="KW-0560">Oxidoreductase</keyword>
<proteinExistence type="inferred from homology"/>
<comment type="caution">
    <text evidence="5">The sequence shown here is derived from an EMBL/GenBank/DDBJ whole genome shotgun (WGS) entry which is preliminary data.</text>
</comment>
<dbReference type="Gene3D" id="3.40.50.1970">
    <property type="match status" value="1"/>
</dbReference>
<evidence type="ECO:0000259" key="4">
    <source>
        <dbReference type="Pfam" id="PF25137"/>
    </source>
</evidence>
<dbReference type="InterPro" id="IPR039697">
    <property type="entry name" value="Alcohol_dehydrogenase_Fe"/>
</dbReference>
<dbReference type="SUPFAM" id="SSF56796">
    <property type="entry name" value="Dehydroquinate synthase-like"/>
    <property type="match status" value="1"/>
</dbReference>
<dbReference type="Pfam" id="PF25137">
    <property type="entry name" value="ADH_Fe_C"/>
    <property type="match status" value="1"/>
</dbReference>
<evidence type="ECO:0000259" key="3">
    <source>
        <dbReference type="Pfam" id="PF00465"/>
    </source>
</evidence>
<reference evidence="5 6" key="1">
    <citation type="submission" date="2021-01" db="EMBL/GenBank/DDBJ databases">
        <title>Genomic Encyclopedia of Type Strains, Phase IV (KMG-IV): sequencing the most valuable type-strain genomes for metagenomic binning, comparative biology and taxonomic classification.</title>
        <authorList>
            <person name="Goeker M."/>
        </authorList>
    </citation>
    <scope>NUCLEOTIDE SEQUENCE [LARGE SCALE GENOMIC DNA]</scope>
    <source>
        <strain evidence="5 6">DSM 105453</strain>
    </source>
</reference>
<dbReference type="EMBL" id="JAFBFH010000001">
    <property type="protein sequence ID" value="MBM7713215.1"/>
    <property type="molecule type" value="Genomic_DNA"/>
</dbReference>
<dbReference type="Gene3D" id="1.20.1090.10">
    <property type="entry name" value="Dehydroquinate synthase-like - alpha domain"/>
    <property type="match status" value="1"/>
</dbReference>
<name>A0ABS2R0P3_9BACI</name>
<comment type="similarity">
    <text evidence="1">Belongs to the iron-containing alcohol dehydrogenase family.</text>
</comment>
<dbReference type="Pfam" id="PF00465">
    <property type="entry name" value="Fe-ADH"/>
    <property type="match status" value="1"/>
</dbReference>
<dbReference type="Proteomes" id="UP000823485">
    <property type="component" value="Unassembled WGS sequence"/>
</dbReference>
<feature type="domain" description="Alcohol dehydrogenase iron-type/glycerol dehydrogenase GldA" evidence="3">
    <location>
        <begin position="10"/>
        <end position="175"/>
    </location>
</feature>
<evidence type="ECO:0000256" key="1">
    <source>
        <dbReference type="ARBA" id="ARBA00007358"/>
    </source>
</evidence>
<dbReference type="InterPro" id="IPR001670">
    <property type="entry name" value="ADH_Fe/GldA"/>
</dbReference>
<gene>
    <name evidence="5" type="ORF">JOC94_000181</name>
</gene>
<dbReference type="CDD" id="cd08551">
    <property type="entry name" value="Fe-ADH"/>
    <property type="match status" value="1"/>
</dbReference>
<protein>
    <submittedName>
        <fullName evidence="5">Alcohol dehydrogenase class IV</fullName>
    </submittedName>
</protein>
<dbReference type="InterPro" id="IPR056798">
    <property type="entry name" value="ADH_Fe_C"/>
</dbReference>
<accession>A0ABS2R0P3</accession>
<evidence type="ECO:0000313" key="6">
    <source>
        <dbReference type="Proteomes" id="UP000823485"/>
    </source>
</evidence>
<dbReference type="PANTHER" id="PTHR11496:SF102">
    <property type="entry name" value="ALCOHOL DEHYDROGENASE 4"/>
    <property type="match status" value="1"/>
</dbReference>
<keyword evidence="6" id="KW-1185">Reference proteome</keyword>
<dbReference type="PANTHER" id="PTHR11496">
    <property type="entry name" value="ALCOHOL DEHYDROGENASE"/>
    <property type="match status" value="1"/>
</dbReference>